<protein>
    <submittedName>
        <fullName evidence="2">Uncharacterized protein</fullName>
    </submittedName>
</protein>
<organism evidence="2 3">
    <name type="scientific">Amazona aestiva</name>
    <name type="common">Blue-fronted Amazon parrot</name>
    <dbReference type="NCBI Taxonomy" id="12930"/>
    <lineage>
        <taxon>Eukaryota</taxon>
        <taxon>Metazoa</taxon>
        <taxon>Chordata</taxon>
        <taxon>Craniata</taxon>
        <taxon>Vertebrata</taxon>
        <taxon>Euteleostomi</taxon>
        <taxon>Archelosauria</taxon>
        <taxon>Archosauria</taxon>
        <taxon>Dinosauria</taxon>
        <taxon>Saurischia</taxon>
        <taxon>Theropoda</taxon>
        <taxon>Coelurosauria</taxon>
        <taxon>Aves</taxon>
        <taxon>Neognathae</taxon>
        <taxon>Neoaves</taxon>
        <taxon>Telluraves</taxon>
        <taxon>Australaves</taxon>
        <taxon>Psittaciformes</taxon>
        <taxon>Psittacidae</taxon>
        <taxon>Amazona</taxon>
    </lineage>
</organism>
<feature type="region of interest" description="Disordered" evidence="1">
    <location>
        <begin position="1"/>
        <end position="99"/>
    </location>
</feature>
<gene>
    <name evidence="2" type="ORF">AAES_06800</name>
</gene>
<feature type="compositionally biased region" description="Low complexity" evidence="1">
    <location>
        <begin position="78"/>
        <end position="94"/>
    </location>
</feature>
<reference evidence="2 3" key="1">
    <citation type="submission" date="2015-10" db="EMBL/GenBank/DDBJ databases">
        <authorList>
            <person name="Gilbert D.G."/>
        </authorList>
    </citation>
    <scope>NUCLEOTIDE SEQUENCE [LARGE SCALE GENOMIC DNA]</scope>
    <source>
        <strain evidence="2">FVVF132</strain>
    </source>
</reference>
<dbReference type="AlphaFoldDB" id="A0A0Q3X8C2"/>
<name>A0A0Q3X8C2_AMAAE</name>
<dbReference type="EMBL" id="LMAW01000129">
    <property type="protein sequence ID" value="KQL60543.1"/>
    <property type="molecule type" value="Genomic_DNA"/>
</dbReference>
<evidence type="ECO:0000313" key="2">
    <source>
        <dbReference type="EMBL" id="KQL60543.1"/>
    </source>
</evidence>
<dbReference type="Proteomes" id="UP000051836">
    <property type="component" value="Unassembled WGS sequence"/>
</dbReference>
<proteinExistence type="predicted"/>
<accession>A0A0Q3X8C2</accession>
<evidence type="ECO:0000313" key="3">
    <source>
        <dbReference type="Proteomes" id="UP000051836"/>
    </source>
</evidence>
<feature type="compositionally biased region" description="Basic and acidic residues" evidence="1">
    <location>
        <begin position="1"/>
        <end position="14"/>
    </location>
</feature>
<evidence type="ECO:0000256" key="1">
    <source>
        <dbReference type="SAM" id="MobiDB-lite"/>
    </source>
</evidence>
<keyword evidence="3" id="KW-1185">Reference proteome</keyword>
<comment type="caution">
    <text evidence="2">The sequence shown here is derived from an EMBL/GenBank/DDBJ whole genome shotgun (WGS) entry which is preliminary data.</text>
</comment>
<sequence length="138" mass="14925">MSERREETAEKLGPEAEPNPVATKRWGEAAAESIPRQLPAEPHEPEPQEDAGDHTALPSKAEEEDLGSDKEQLVGREPSSPAATPAPVTSTAASFESSGGFEWPLGTLETCLLILMGISMSACVQRCLTHNHFFWSLE</sequence>